<gene>
    <name evidence="2" type="ORF">WR25_24231</name>
</gene>
<comment type="caution">
    <text evidence="2">The sequence shown here is derived from an EMBL/GenBank/DDBJ whole genome shotgun (WGS) entry which is preliminary data.</text>
</comment>
<feature type="compositionally biased region" description="Low complexity" evidence="1">
    <location>
        <begin position="50"/>
        <end position="66"/>
    </location>
</feature>
<organism evidence="2 3">
    <name type="scientific">Diploscapter pachys</name>
    <dbReference type="NCBI Taxonomy" id="2018661"/>
    <lineage>
        <taxon>Eukaryota</taxon>
        <taxon>Metazoa</taxon>
        <taxon>Ecdysozoa</taxon>
        <taxon>Nematoda</taxon>
        <taxon>Chromadorea</taxon>
        <taxon>Rhabditida</taxon>
        <taxon>Rhabditina</taxon>
        <taxon>Rhabditomorpha</taxon>
        <taxon>Rhabditoidea</taxon>
        <taxon>Rhabditidae</taxon>
        <taxon>Diploscapter</taxon>
    </lineage>
</organism>
<accession>A0A2A2KAP5</accession>
<evidence type="ECO:0000256" key="1">
    <source>
        <dbReference type="SAM" id="MobiDB-lite"/>
    </source>
</evidence>
<dbReference type="AlphaFoldDB" id="A0A2A2KAP5"/>
<sequence>MRRRITGRQKGLHLGRGDRIAALPAQHRDPAQRLQLRIGQHRADPHAEHQLQPTRQPPRLAQRRQAVTARKADHRPLQLAQHRAVLDRRRHSRGVRGQPLGAHAGIAGIARFGESEKSHGVTPFYPSRRPPVRAKGHGARCIVSVVRWRWRRLFIRRCGPSQHECLVIFYTKRYKSGSWRRQRLSYRSVLKEWWPCRP</sequence>
<evidence type="ECO:0000313" key="3">
    <source>
        <dbReference type="Proteomes" id="UP000218231"/>
    </source>
</evidence>
<feature type="region of interest" description="Disordered" evidence="1">
    <location>
        <begin position="44"/>
        <end position="75"/>
    </location>
</feature>
<name>A0A2A2KAP5_9BILA</name>
<proteinExistence type="predicted"/>
<evidence type="ECO:0000313" key="2">
    <source>
        <dbReference type="EMBL" id="PAV70869.1"/>
    </source>
</evidence>
<keyword evidence="3" id="KW-1185">Reference proteome</keyword>
<protein>
    <submittedName>
        <fullName evidence="2">Uncharacterized protein</fullName>
    </submittedName>
</protein>
<dbReference type="EMBL" id="LIAE01009179">
    <property type="protein sequence ID" value="PAV70869.1"/>
    <property type="molecule type" value="Genomic_DNA"/>
</dbReference>
<dbReference type="Proteomes" id="UP000218231">
    <property type="component" value="Unassembled WGS sequence"/>
</dbReference>
<reference evidence="2 3" key="1">
    <citation type="journal article" date="2017" name="Curr. Biol.">
        <title>Genome architecture and evolution of a unichromosomal asexual nematode.</title>
        <authorList>
            <person name="Fradin H."/>
            <person name="Zegar C."/>
            <person name="Gutwein M."/>
            <person name="Lucas J."/>
            <person name="Kovtun M."/>
            <person name="Corcoran D."/>
            <person name="Baugh L.R."/>
            <person name="Kiontke K."/>
            <person name="Gunsalus K."/>
            <person name="Fitch D.H."/>
            <person name="Piano F."/>
        </authorList>
    </citation>
    <scope>NUCLEOTIDE SEQUENCE [LARGE SCALE GENOMIC DNA]</scope>
    <source>
        <strain evidence="2">PF1309</strain>
    </source>
</reference>